<keyword evidence="2" id="KW-0012">Acyltransferase</keyword>
<dbReference type="AlphaFoldDB" id="A0AAE3WNK1"/>
<feature type="domain" description="N-acetyltransferase" evidence="3">
    <location>
        <begin position="21"/>
        <end position="172"/>
    </location>
</feature>
<dbReference type="InterPro" id="IPR016181">
    <property type="entry name" value="Acyl_CoA_acyltransferase"/>
</dbReference>
<comment type="caution">
    <text evidence="4">The sequence shown here is derived from an EMBL/GenBank/DDBJ whole genome shotgun (WGS) entry which is preliminary data.</text>
</comment>
<evidence type="ECO:0000313" key="5">
    <source>
        <dbReference type="Proteomes" id="UP001182042"/>
    </source>
</evidence>
<organism evidence="4 5">
    <name type="scientific">Bacillus pumilus</name>
    <name type="common">Bacillus mesentericus</name>
    <dbReference type="NCBI Taxonomy" id="1408"/>
    <lineage>
        <taxon>Bacteria</taxon>
        <taxon>Bacillati</taxon>
        <taxon>Bacillota</taxon>
        <taxon>Bacilli</taxon>
        <taxon>Bacillales</taxon>
        <taxon>Bacillaceae</taxon>
        <taxon>Bacillus</taxon>
    </lineage>
</organism>
<reference evidence="4" key="1">
    <citation type="submission" date="2019-07" db="EMBL/GenBank/DDBJ databases">
        <title>Phylogenomic Reclassification of ATCC Bacillus Strains and Various Taxa within the Genus Bacillus.</title>
        <authorList>
            <person name="Riojas M.A."/>
            <person name="Frank A.M."/>
            <person name="Fenn S.L."/>
            <person name="King S."/>
            <person name="Brower S."/>
            <person name="Hazbon M.H."/>
        </authorList>
    </citation>
    <scope>NUCLEOTIDE SEQUENCE</scope>
    <source>
        <strain evidence="4">ATCC 27142</strain>
    </source>
</reference>
<dbReference type="SUPFAM" id="SSF55729">
    <property type="entry name" value="Acyl-CoA N-acyltransferases (Nat)"/>
    <property type="match status" value="1"/>
</dbReference>
<name>A0AAE3WNK1_BACPU</name>
<gene>
    <name evidence="4" type="ORF">FO508_18290</name>
</gene>
<proteinExistence type="predicted"/>
<dbReference type="EMBL" id="VKQA01000009">
    <property type="protein sequence ID" value="MDR4252257.1"/>
    <property type="molecule type" value="Genomic_DNA"/>
</dbReference>
<keyword evidence="1" id="KW-0808">Transferase</keyword>
<evidence type="ECO:0000313" key="4">
    <source>
        <dbReference type="EMBL" id="MDR4252257.1"/>
    </source>
</evidence>
<dbReference type="InterPro" id="IPR000182">
    <property type="entry name" value="GNAT_dom"/>
</dbReference>
<dbReference type="Proteomes" id="UP001182042">
    <property type="component" value="Unassembled WGS sequence"/>
</dbReference>
<dbReference type="CDD" id="cd04301">
    <property type="entry name" value="NAT_SF"/>
    <property type="match status" value="1"/>
</dbReference>
<dbReference type="GO" id="GO:0016747">
    <property type="term" value="F:acyltransferase activity, transferring groups other than amino-acyl groups"/>
    <property type="evidence" value="ECO:0007669"/>
    <property type="project" value="InterPro"/>
</dbReference>
<dbReference type="PANTHER" id="PTHR43877:SF2">
    <property type="entry name" value="AMINOALKYLPHOSPHONATE N-ACETYLTRANSFERASE-RELATED"/>
    <property type="match status" value="1"/>
</dbReference>
<evidence type="ECO:0000256" key="1">
    <source>
        <dbReference type="ARBA" id="ARBA00022679"/>
    </source>
</evidence>
<dbReference type="InterPro" id="IPR050832">
    <property type="entry name" value="Bact_Acetyltransf"/>
</dbReference>
<dbReference type="PANTHER" id="PTHR43877">
    <property type="entry name" value="AMINOALKYLPHOSPHONATE N-ACETYLTRANSFERASE-RELATED-RELATED"/>
    <property type="match status" value="1"/>
</dbReference>
<accession>A0AAE3WNK1</accession>
<dbReference type="Pfam" id="PF00583">
    <property type="entry name" value="Acetyltransf_1"/>
    <property type="match status" value="1"/>
</dbReference>
<sequence length="172" mass="19568">MLVNKFHFISKEVCSLDLSQLTFREATLKDLDKIVFMLADDMLGQKRERYTQPLLESYIKAFHSIDADPNIELMVACDQEEAVGVLQLTMTPFLTHQGGWRASIEGVRTASTHRGKGVGKLLIKWAIQRASDSGCHMVQLTTDKQRPDAHRFYEKLGFEATHDGMKLHLPHQ</sequence>
<evidence type="ECO:0000256" key="2">
    <source>
        <dbReference type="ARBA" id="ARBA00023315"/>
    </source>
</evidence>
<evidence type="ECO:0000259" key="3">
    <source>
        <dbReference type="PROSITE" id="PS51186"/>
    </source>
</evidence>
<dbReference type="RefSeq" id="WP_045210289.1">
    <property type="nucleotide sequence ID" value="NZ_CP046128.1"/>
</dbReference>
<dbReference type="PROSITE" id="PS51186">
    <property type="entry name" value="GNAT"/>
    <property type="match status" value="1"/>
</dbReference>
<protein>
    <submittedName>
        <fullName evidence="4">GNAT family N-acetyltransferase</fullName>
    </submittedName>
</protein>
<dbReference type="Gene3D" id="3.40.630.30">
    <property type="match status" value="1"/>
</dbReference>